<keyword evidence="2" id="KW-0663">Pyridoxal phosphate</keyword>
<dbReference type="EMBL" id="JBEVCJ010000042">
    <property type="protein sequence ID" value="MET1257262.1"/>
    <property type="molecule type" value="Genomic_DNA"/>
</dbReference>
<evidence type="ECO:0000313" key="5">
    <source>
        <dbReference type="EMBL" id="MET1257262.1"/>
    </source>
</evidence>
<dbReference type="PANTHER" id="PTHR48078:SF7">
    <property type="entry name" value="BLL6502 PROTEIN"/>
    <property type="match status" value="1"/>
</dbReference>
<dbReference type="NCBIfam" id="NF004771">
    <property type="entry name" value="PRK06110.1"/>
    <property type="match status" value="1"/>
</dbReference>
<dbReference type="GO" id="GO:0004794">
    <property type="term" value="F:threonine deaminase activity"/>
    <property type="evidence" value="ECO:0007669"/>
    <property type="project" value="UniProtKB-EC"/>
</dbReference>
<dbReference type="CDD" id="cd01562">
    <property type="entry name" value="Thr-dehyd"/>
    <property type="match status" value="1"/>
</dbReference>
<gene>
    <name evidence="5" type="ORF">ABVT43_19110</name>
</gene>
<evidence type="ECO:0000259" key="4">
    <source>
        <dbReference type="Pfam" id="PF00291"/>
    </source>
</evidence>
<dbReference type="PANTHER" id="PTHR48078">
    <property type="entry name" value="THREONINE DEHYDRATASE, MITOCHONDRIAL-RELATED"/>
    <property type="match status" value="1"/>
</dbReference>
<feature type="domain" description="Tryptophan synthase beta chain-like PALP" evidence="4">
    <location>
        <begin position="18"/>
        <end position="303"/>
    </location>
</feature>
<sequence length="319" mass="34562">MFTLDQLKNTASLIYKTMSPTPQYNWPQISSSTGCEVWVKHENHTPTTAFKVRGGINLVNKLANQAEKVKGIISATRGNHGQSLAFAGALHNIPVMIVVPEDNSEDQNRAIKSYGAELIIHGNDYEEARQYAAKLEQESGFLYIPPFMPELVEGVATYALEFLTAIQDMDTVYVPIGMGTGICGMIKTRDLLGSSTKIVGVVAEGAPAFALSYEAGKVVTTPHANTMADGVATRTPMEEAFDIIKSGVDRIVVVNDHQISEAMYEFYQGTHNLVEGAGALPLAALNKEKEQMAGKKVGLICSGGNVGFNRFCSYVMPFC</sequence>
<dbReference type="Proteomes" id="UP001548189">
    <property type="component" value="Unassembled WGS sequence"/>
</dbReference>
<organism evidence="5 6">
    <name type="scientific">Aliikangiella maris</name>
    <dbReference type="NCBI Taxonomy" id="3162458"/>
    <lineage>
        <taxon>Bacteria</taxon>
        <taxon>Pseudomonadati</taxon>
        <taxon>Pseudomonadota</taxon>
        <taxon>Gammaproteobacteria</taxon>
        <taxon>Oceanospirillales</taxon>
        <taxon>Pleioneaceae</taxon>
        <taxon>Aliikangiella</taxon>
    </lineage>
</organism>
<comment type="caution">
    <text evidence="5">The sequence shown here is derived from an EMBL/GenBank/DDBJ whole genome shotgun (WGS) entry which is preliminary data.</text>
</comment>
<protein>
    <submittedName>
        <fullName evidence="5">Threonine dehydratase</fullName>
        <ecNumber evidence="5">4.3.1.19</ecNumber>
    </submittedName>
</protein>
<dbReference type="RefSeq" id="WP_353897846.1">
    <property type="nucleotide sequence ID" value="NZ_JBEVCJ010000042.1"/>
</dbReference>
<dbReference type="SUPFAM" id="SSF53686">
    <property type="entry name" value="Tryptophan synthase beta subunit-like PLP-dependent enzymes"/>
    <property type="match status" value="1"/>
</dbReference>
<dbReference type="InterPro" id="IPR001926">
    <property type="entry name" value="TrpB-like_PALP"/>
</dbReference>
<evidence type="ECO:0000256" key="3">
    <source>
        <dbReference type="ARBA" id="ARBA00023239"/>
    </source>
</evidence>
<comment type="cofactor">
    <cofactor evidence="1">
        <name>pyridoxal 5'-phosphate</name>
        <dbReference type="ChEBI" id="CHEBI:597326"/>
    </cofactor>
</comment>
<dbReference type="InterPro" id="IPR050147">
    <property type="entry name" value="Ser/Thr_Dehydratase"/>
</dbReference>
<evidence type="ECO:0000256" key="2">
    <source>
        <dbReference type="ARBA" id="ARBA00022898"/>
    </source>
</evidence>
<keyword evidence="6" id="KW-1185">Reference proteome</keyword>
<reference evidence="5 6" key="1">
    <citation type="submission" date="2024-06" db="EMBL/GenBank/DDBJ databases">
        <authorList>
            <person name="Li F."/>
        </authorList>
    </citation>
    <scope>NUCLEOTIDE SEQUENCE [LARGE SCALE GENOMIC DNA]</scope>
    <source>
        <strain evidence="5 6">GXAS 311</strain>
    </source>
</reference>
<evidence type="ECO:0000313" key="6">
    <source>
        <dbReference type="Proteomes" id="UP001548189"/>
    </source>
</evidence>
<accession>A0ABV2BZA1</accession>
<keyword evidence="3 5" id="KW-0456">Lyase</keyword>
<dbReference type="EC" id="4.3.1.19" evidence="5"/>
<dbReference type="Pfam" id="PF00291">
    <property type="entry name" value="PALP"/>
    <property type="match status" value="1"/>
</dbReference>
<proteinExistence type="predicted"/>
<dbReference type="Gene3D" id="3.40.50.1100">
    <property type="match status" value="2"/>
</dbReference>
<dbReference type="InterPro" id="IPR036052">
    <property type="entry name" value="TrpB-like_PALP_sf"/>
</dbReference>
<name>A0ABV2BZA1_9GAMM</name>
<evidence type="ECO:0000256" key="1">
    <source>
        <dbReference type="ARBA" id="ARBA00001933"/>
    </source>
</evidence>